<accession>A0AAV7WNI3</accession>
<name>A0AAV7WNI3_PLEWA</name>
<protein>
    <submittedName>
        <fullName evidence="2">Uncharacterized protein</fullName>
    </submittedName>
</protein>
<keyword evidence="3" id="KW-1185">Reference proteome</keyword>
<dbReference type="Proteomes" id="UP001066276">
    <property type="component" value="Chromosome 1_1"/>
</dbReference>
<comment type="caution">
    <text evidence="2">The sequence shown here is derived from an EMBL/GenBank/DDBJ whole genome shotgun (WGS) entry which is preliminary data.</text>
</comment>
<proteinExistence type="predicted"/>
<dbReference type="EMBL" id="JANPWB010000001">
    <property type="protein sequence ID" value="KAJ1213549.1"/>
    <property type="molecule type" value="Genomic_DNA"/>
</dbReference>
<reference evidence="2" key="1">
    <citation type="journal article" date="2022" name="bioRxiv">
        <title>Sequencing and chromosome-scale assembly of the giantPleurodeles waltlgenome.</title>
        <authorList>
            <person name="Brown T."/>
            <person name="Elewa A."/>
            <person name="Iarovenko S."/>
            <person name="Subramanian E."/>
            <person name="Araus A.J."/>
            <person name="Petzold A."/>
            <person name="Susuki M."/>
            <person name="Suzuki K.-i.T."/>
            <person name="Hayashi T."/>
            <person name="Toyoda A."/>
            <person name="Oliveira C."/>
            <person name="Osipova E."/>
            <person name="Leigh N.D."/>
            <person name="Simon A."/>
            <person name="Yun M.H."/>
        </authorList>
    </citation>
    <scope>NUCLEOTIDE SEQUENCE</scope>
    <source>
        <strain evidence="2">20211129_DDA</strain>
        <tissue evidence="2">Liver</tissue>
    </source>
</reference>
<sequence length="359" mass="40741">MDMVSSRVGSRRVPETDRPEARWDWRARKCIQKPLQSGGSALAPARRITLQPDGTLAAEGDELYGQNTHGEQQRHPDSDTNALKDAPFEKAVWDGLTQYFNTNWGTSTTGACDWEVMKVVIMGLCMQTTDDVRCQLEKDILDHEAKLRDLKKCLPTQPQRMEEYPQARRLILIRCSESILKDFILAQGCSPGGWDGLPRQGPTSSTDAACQGPIRCSSRSGRNTSGHKTVKHIKNVWFYQKYADILSEKLLTVYQKVSARGSLLDSMREAWVAFIPKLDRDPMDQAAYRSLSLLNVDIKILSSILAICLLPQLTYHIREDQCGFIPHCSTMFSIRRLTHIFYTYLQWKEPVAFALLDIE</sequence>
<organism evidence="2 3">
    <name type="scientific">Pleurodeles waltl</name>
    <name type="common">Iberian ribbed newt</name>
    <dbReference type="NCBI Taxonomy" id="8319"/>
    <lineage>
        <taxon>Eukaryota</taxon>
        <taxon>Metazoa</taxon>
        <taxon>Chordata</taxon>
        <taxon>Craniata</taxon>
        <taxon>Vertebrata</taxon>
        <taxon>Euteleostomi</taxon>
        <taxon>Amphibia</taxon>
        <taxon>Batrachia</taxon>
        <taxon>Caudata</taxon>
        <taxon>Salamandroidea</taxon>
        <taxon>Salamandridae</taxon>
        <taxon>Pleurodelinae</taxon>
        <taxon>Pleurodeles</taxon>
    </lineage>
</organism>
<evidence type="ECO:0000256" key="1">
    <source>
        <dbReference type="SAM" id="MobiDB-lite"/>
    </source>
</evidence>
<dbReference type="PANTHER" id="PTHR19446">
    <property type="entry name" value="REVERSE TRANSCRIPTASES"/>
    <property type="match status" value="1"/>
</dbReference>
<feature type="region of interest" description="Disordered" evidence="1">
    <location>
        <begin position="1"/>
        <end position="20"/>
    </location>
</feature>
<dbReference type="AlphaFoldDB" id="A0AAV7WNI3"/>
<gene>
    <name evidence="2" type="ORF">NDU88_001183</name>
</gene>
<evidence type="ECO:0000313" key="2">
    <source>
        <dbReference type="EMBL" id="KAJ1213549.1"/>
    </source>
</evidence>
<evidence type="ECO:0000313" key="3">
    <source>
        <dbReference type="Proteomes" id="UP001066276"/>
    </source>
</evidence>